<accession>A0A1Y4LX33</accession>
<sequence>MKKIQVKELCISALGICLVFCATFLIKIPNGFQGYFNCGDGMILAFSPFVNPLFAFLIGGVGSAIADIVSGYASYALFTLVIKGIEGLLISILISRFKSKIFVFSLGAIWMVIGYFIADSFVNQSLWIAVLSMPINLIQGITGCILGFILYPILKKIHKEEQ</sequence>
<evidence type="ECO:0000256" key="3">
    <source>
        <dbReference type="SAM" id="Phobius"/>
    </source>
</evidence>
<name>A0A1Y4LX33_9FIRM</name>
<feature type="transmembrane region" description="Helical" evidence="3">
    <location>
        <begin position="124"/>
        <end position="154"/>
    </location>
</feature>
<dbReference type="EMBL" id="NFKM01000005">
    <property type="protein sequence ID" value="OUP61177.1"/>
    <property type="molecule type" value="Genomic_DNA"/>
</dbReference>
<dbReference type="Proteomes" id="UP000195447">
    <property type="component" value="Unassembled WGS sequence"/>
</dbReference>
<dbReference type="Gene3D" id="1.10.1760.20">
    <property type="match status" value="1"/>
</dbReference>
<keyword evidence="1 3" id="KW-0812">Transmembrane</keyword>
<evidence type="ECO:0000313" key="4">
    <source>
        <dbReference type="EMBL" id="OUP61177.1"/>
    </source>
</evidence>
<comment type="caution">
    <text evidence="4">The sequence shown here is derived from an EMBL/GenBank/DDBJ whole genome shotgun (WGS) entry which is preliminary data.</text>
</comment>
<proteinExistence type="predicted"/>
<dbReference type="InterPro" id="IPR009825">
    <property type="entry name" value="ECF_substrate-spec-like"/>
</dbReference>
<dbReference type="AlphaFoldDB" id="A0A1Y4LX33"/>
<keyword evidence="3" id="KW-0472">Membrane</keyword>
<dbReference type="Pfam" id="PF07155">
    <property type="entry name" value="ECF-ribofla_trS"/>
    <property type="match status" value="1"/>
</dbReference>
<dbReference type="PANTHER" id="PTHR37815:SF3">
    <property type="entry name" value="UPF0397 PROTEIN SPR0429"/>
    <property type="match status" value="1"/>
</dbReference>
<gene>
    <name evidence="4" type="ORF">B5F14_03580</name>
</gene>
<evidence type="ECO:0008006" key="6">
    <source>
        <dbReference type="Google" id="ProtNLM"/>
    </source>
</evidence>
<evidence type="ECO:0000313" key="5">
    <source>
        <dbReference type="Proteomes" id="UP000195447"/>
    </source>
</evidence>
<feature type="transmembrane region" description="Helical" evidence="3">
    <location>
        <begin position="41"/>
        <end position="66"/>
    </location>
</feature>
<protein>
    <recommendedName>
        <fullName evidence="6">ECF transporter S component</fullName>
    </recommendedName>
</protein>
<evidence type="ECO:0000256" key="2">
    <source>
        <dbReference type="ARBA" id="ARBA00022989"/>
    </source>
</evidence>
<feature type="transmembrane region" description="Helical" evidence="3">
    <location>
        <begin position="6"/>
        <end position="29"/>
    </location>
</feature>
<evidence type="ECO:0000256" key="1">
    <source>
        <dbReference type="ARBA" id="ARBA00022692"/>
    </source>
</evidence>
<keyword evidence="2 3" id="KW-1133">Transmembrane helix</keyword>
<organism evidence="4 5">
    <name type="scientific">Faecalitalea cylindroides</name>
    <dbReference type="NCBI Taxonomy" id="39483"/>
    <lineage>
        <taxon>Bacteria</taxon>
        <taxon>Bacillati</taxon>
        <taxon>Bacillota</taxon>
        <taxon>Erysipelotrichia</taxon>
        <taxon>Erysipelotrichales</taxon>
        <taxon>Erysipelotrichaceae</taxon>
        <taxon>Faecalitalea</taxon>
    </lineage>
</organism>
<dbReference type="GO" id="GO:0016020">
    <property type="term" value="C:membrane"/>
    <property type="evidence" value="ECO:0007669"/>
    <property type="project" value="InterPro"/>
</dbReference>
<reference evidence="5" key="1">
    <citation type="submission" date="2017-04" db="EMBL/GenBank/DDBJ databases">
        <title>Function of individual gut microbiota members based on whole genome sequencing of pure cultures obtained from chicken caecum.</title>
        <authorList>
            <person name="Medvecky M."/>
            <person name="Cejkova D."/>
            <person name="Polansky O."/>
            <person name="Karasova D."/>
            <person name="Kubasova T."/>
            <person name="Cizek A."/>
            <person name="Rychlik I."/>
        </authorList>
    </citation>
    <scope>NUCLEOTIDE SEQUENCE [LARGE SCALE GENOMIC DNA]</scope>
    <source>
        <strain evidence="5">An178</strain>
    </source>
</reference>
<feature type="transmembrane region" description="Helical" evidence="3">
    <location>
        <begin position="101"/>
        <end position="118"/>
    </location>
</feature>
<feature type="transmembrane region" description="Helical" evidence="3">
    <location>
        <begin position="72"/>
        <end position="94"/>
    </location>
</feature>
<dbReference type="RefSeq" id="WP_087158378.1">
    <property type="nucleotide sequence ID" value="NZ_NFKM01000005.1"/>
</dbReference>
<dbReference type="PANTHER" id="PTHR37815">
    <property type="entry name" value="UPF0397 PROTEIN BC_2624-RELATED"/>
    <property type="match status" value="1"/>
</dbReference>
<keyword evidence="5" id="KW-1185">Reference proteome</keyword>